<feature type="region of interest" description="Disordered" evidence="7">
    <location>
        <begin position="1"/>
        <end position="81"/>
    </location>
</feature>
<feature type="transmembrane region" description="Helical" evidence="6">
    <location>
        <begin position="142"/>
        <end position="165"/>
    </location>
</feature>
<evidence type="ECO:0000256" key="5">
    <source>
        <dbReference type="ARBA" id="ARBA00023136"/>
    </source>
</evidence>
<protein>
    <recommendedName>
        <fullName evidence="6">Secretory carrier-associated membrane protein</fullName>
        <shortName evidence="6">Secretory carrier membrane protein</shortName>
    </recommendedName>
</protein>
<dbReference type="Pfam" id="PF04144">
    <property type="entry name" value="SCAMP"/>
    <property type="match status" value="1"/>
</dbReference>
<evidence type="ECO:0000256" key="2">
    <source>
        <dbReference type="ARBA" id="ARBA00010482"/>
    </source>
</evidence>
<feature type="compositionally biased region" description="Gly residues" evidence="7">
    <location>
        <begin position="22"/>
        <end position="31"/>
    </location>
</feature>
<dbReference type="EMBL" id="CAJHUC010001172">
    <property type="protein sequence ID" value="CAD7700082.1"/>
    <property type="molecule type" value="Genomic_DNA"/>
</dbReference>
<evidence type="ECO:0000256" key="6">
    <source>
        <dbReference type="RuleBase" id="RU363122"/>
    </source>
</evidence>
<comment type="function">
    <text evidence="1 6">Probably involved in membrane trafficking.</text>
</comment>
<sequence>DPSVTEHTTAEGEGGYAVPAATGGGAYGASGAGAWSSAPPKAPDYSTPEPKNGASKPSREEQGYDGTMASQPPVVPPSAPAASGAKNFPKCWPLVYHDIDAEVPAHMQRVIRWTFWSYLLFCVTLIWNFFAVLVSLGIDADFLVPMFLALLYMVVGIPAAWILWYRRIYNASRNDRSLTYMWFFMWYIVHIGFCIWGTIAPPWGIGSARAFAGAVRLSDMFDENPFYGVVYLIGFILWLSSAVVGVFLWSRLMTQFRTSGGVQQVQADARRAAGGAAFQQAGRV</sequence>
<dbReference type="GO" id="GO:0055038">
    <property type="term" value="C:recycling endosome membrane"/>
    <property type="evidence" value="ECO:0007669"/>
    <property type="project" value="TreeGrafter"/>
</dbReference>
<dbReference type="OrthoDB" id="242866at2759"/>
<comment type="similarity">
    <text evidence="2 6">Belongs to the SCAMP family.</text>
</comment>
<keyword evidence="3 6" id="KW-0812">Transmembrane</keyword>
<keyword evidence="6" id="KW-0968">Cytoplasmic vesicle</keyword>
<feature type="transmembrane region" description="Helical" evidence="6">
    <location>
        <begin position="226"/>
        <end position="249"/>
    </location>
</feature>
<organism evidence="8 9">
    <name type="scientific">Ostreobium quekettii</name>
    <dbReference type="NCBI Taxonomy" id="121088"/>
    <lineage>
        <taxon>Eukaryota</taxon>
        <taxon>Viridiplantae</taxon>
        <taxon>Chlorophyta</taxon>
        <taxon>core chlorophytes</taxon>
        <taxon>Ulvophyceae</taxon>
        <taxon>TCBD clade</taxon>
        <taxon>Bryopsidales</taxon>
        <taxon>Ostreobineae</taxon>
        <taxon>Ostreobiaceae</taxon>
        <taxon>Ostreobium</taxon>
    </lineage>
</organism>
<dbReference type="GO" id="GO:0015031">
    <property type="term" value="P:protein transport"/>
    <property type="evidence" value="ECO:0007669"/>
    <property type="project" value="InterPro"/>
</dbReference>
<feature type="transmembrane region" description="Helical" evidence="6">
    <location>
        <begin position="115"/>
        <end position="136"/>
    </location>
</feature>
<dbReference type="AlphaFoldDB" id="A0A8S1J2M2"/>
<accession>A0A8S1J2M2</accession>
<evidence type="ECO:0000256" key="4">
    <source>
        <dbReference type="ARBA" id="ARBA00022989"/>
    </source>
</evidence>
<dbReference type="PANTHER" id="PTHR10687:SF2">
    <property type="entry name" value="SECRETORY CARRIER-ASSOCIATED MEMBRANE PROTEIN"/>
    <property type="match status" value="1"/>
</dbReference>
<evidence type="ECO:0000313" key="8">
    <source>
        <dbReference type="EMBL" id="CAD7700082.1"/>
    </source>
</evidence>
<feature type="non-terminal residue" evidence="8">
    <location>
        <position position="1"/>
    </location>
</feature>
<keyword evidence="5 6" id="KW-0472">Membrane</keyword>
<dbReference type="PANTHER" id="PTHR10687">
    <property type="entry name" value="SECRETORY CARRIER-ASSOCIATED MEMBRANE PROTEIN SCAMP"/>
    <property type="match status" value="1"/>
</dbReference>
<keyword evidence="6" id="KW-0813">Transport</keyword>
<keyword evidence="4 6" id="KW-1133">Transmembrane helix</keyword>
<evidence type="ECO:0000256" key="1">
    <source>
        <dbReference type="ARBA" id="ARBA00004003"/>
    </source>
</evidence>
<dbReference type="Proteomes" id="UP000708148">
    <property type="component" value="Unassembled WGS sequence"/>
</dbReference>
<keyword evidence="9" id="KW-1185">Reference proteome</keyword>
<dbReference type="InterPro" id="IPR007273">
    <property type="entry name" value="SCAMP"/>
</dbReference>
<dbReference type="GO" id="GO:0005886">
    <property type="term" value="C:plasma membrane"/>
    <property type="evidence" value="ECO:0007669"/>
    <property type="project" value="UniProtKB-SubCell"/>
</dbReference>
<dbReference type="GO" id="GO:0032588">
    <property type="term" value="C:trans-Golgi network membrane"/>
    <property type="evidence" value="ECO:0007669"/>
    <property type="project" value="TreeGrafter"/>
</dbReference>
<gene>
    <name evidence="8" type="ORF">OSTQU699_LOCUS5441</name>
</gene>
<comment type="subcellular location">
    <subcellularLocation>
        <location evidence="6">Cell membrane</location>
        <topology evidence="6">Multi-pass membrane protein</topology>
    </subcellularLocation>
    <subcellularLocation>
        <location evidence="6">Cytoplasmic vesicle</location>
        <location evidence="6">Secretory vesicle membrane</location>
        <topology evidence="6">Multi-pass membrane protein</topology>
    </subcellularLocation>
</comment>
<name>A0A8S1J2M2_9CHLO</name>
<comment type="caution">
    <text evidence="8">The sequence shown here is derived from an EMBL/GenBank/DDBJ whole genome shotgun (WGS) entry which is preliminary data.</text>
</comment>
<evidence type="ECO:0000256" key="3">
    <source>
        <dbReference type="ARBA" id="ARBA00022692"/>
    </source>
</evidence>
<evidence type="ECO:0000313" key="9">
    <source>
        <dbReference type="Proteomes" id="UP000708148"/>
    </source>
</evidence>
<evidence type="ECO:0000256" key="7">
    <source>
        <dbReference type="SAM" id="MobiDB-lite"/>
    </source>
</evidence>
<reference evidence="8" key="1">
    <citation type="submission" date="2020-12" db="EMBL/GenBank/DDBJ databases">
        <authorList>
            <person name="Iha C."/>
        </authorList>
    </citation>
    <scope>NUCLEOTIDE SEQUENCE</scope>
</reference>
<dbReference type="GO" id="GO:0030658">
    <property type="term" value="C:transport vesicle membrane"/>
    <property type="evidence" value="ECO:0007669"/>
    <property type="project" value="UniProtKB-SubCell"/>
</dbReference>
<proteinExistence type="inferred from homology"/>
<feature type="transmembrane region" description="Helical" evidence="6">
    <location>
        <begin position="177"/>
        <end position="199"/>
    </location>
</feature>
<keyword evidence="6" id="KW-1003">Cell membrane</keyword>